<dbReference type="GeneID" id="120283747"/>
<evidence type="ECO:0000256" key="1">
    <source>
        <dbReference type="SAM" id="MobiDB-lite"/>
    </source>
</evidence>
<protein>
    <submittedName>
        <fullName evidence="3">Phosphopantothenoylcysteine decarboxylase subunit VHS3-like isoform X2</fullName>
    </submittedName>
</protein>
<organism evidence="2 3">
    <name type="scientific">Dioscorea cayennensis subsp. rotundata</name>
    <name type="common">White Guinea yam</name>
    <name type="synonym">Dioscorea rotundata</name>
    <dbReference type="NCBI Taxonomy" id="55577"/>
    <lineage>
        <taxon>Eukaryota</taxon>
        <taxon>Viridiplantae</taxon>
        <taxon>Streptophyta</taxon>
        <taxon>Embryophyta</taxon>
        <taxon>Tracheophyta</taxon>
        <taxon>Spermatophyta</taxon>
        <taxon>Magnoliopsida</taxon>
        <taxon>Liliopsida</taxon>
        <taxon>Dioscoreales</taxon>
        <taxon>Dioscoreaceae</taxon>
        <taxon>Dioscorea</taxon>
    </lineage>
</organism>
<keyword evidence="2" id="KW-1185">Reference proteome</keyword>
<gene>
    <name evidence="3" type="primary">LOC120283747</name>
</gene>
<dbReference type="AlphaFoldDB" id="A0AB40D6Q8"/>
<reference evidence="3" key="1">
    <citation type="submission" date="2025-08" db="UniProtKB">
        <authorList>
            <consortium name="RefSeq"/>
        </authorList>
    </citation>
    <scope>IDENTIFICATION</scope>
</reference>
<dbReference type="Proteomes" id="UP001515500">
    <property type="component" value="Chromosome 19"/>
</dbReference>
<sequence>MEDAKAAVNGVEYDVESDDDEPREIVNVKVDDGDEDEEEQDGSGDDEGEEEEDGSDDDEDEEDSDDDDDEEAASDEVDKGQILYLLFLFVFGDASSLRVHFAESCRMELSPSDKPGIQFKATQSCYTNHTIVGIVFYLL</sequence>
<dbReference type="RefSeq" id="XP_039146412.1">
    <property type="nucleotide sequence ID" value="XM_039290478.1"/>
</dbReference>
<evidence type="ECO:0000313" key="2">
    <source>
        <dbReference type="Proteomes" id="UP001515500"/>
    </source>
</evidence>
<feature type="region of interest" description="Disordered" evidence="1">
    <location>
        <begin position="1"/>
        <end position="77"/>
    </location>
</feature>
<feature type="compositionally biased region" description="Acidic residues" evidence="1">
    <location>
        <begin position="13"/>
        <end position="22"/>
    </location>
</feature>
<feature type="compositionally biased region" description="Acidic residues" evidence="1">
    <location>
        <begin position="32"/>
        <end position="75"/>
    </location>
</feature>
<accession>A0AB40D6Q8</accession>
<proteinExistence type="predicted"/>
<name>A0AB40D6Q8_DIOCR</name>
<evidence type="ECO:0000313" key="3">
    <source>
        <dbReference type="RefSeq" id="XP_039146412.1"/>
    </source>
</evidence>